<proteinExistence type="predicted"/>
<feature type="non-terminal residue" evidence="2">
    <location>
        <position position="1"/>
    </location>
</feature>
<gene>
    <name evidence="2" type="ORF">BN1708_018257</name>
</gene>
<dbReference type="EMBL" id="CVQH01020253">
    <property type="protein sequence ID" value="CRK26652.1"/>
    <property type="molecule type" value="Genomic_DNA"/>
</dbReference>
<reference evidence="2 3" key="1">
    <citation type="submission" date="2015-05" db="EMBL/GenBank/DDBJ databases">
        <authorList>
            <person name="Wang D.B."/>
            <person name="Wang M."/>
        </authorList>
    </citation>
    <scope>NUCLEOTIDE SEQUENCE [LARGE SCALE GENOMIC DNA]</scope>
    <source>
        <strain evidence="2">VL1</strain>
    </source>
</reference>
<name>A0A0G4LX98_VERLO</name>
<protein>
    <submittedName>
        <fullName evidence="2">Uncharacterized protein</fullName>
    </submittedName>
</protein>
<feature type="non-terminal residue" evidence="2">
    <location>
        <position position="105"/>
    </location>
</feature>
<sequence>VRRHRGVVRAPRRQGGTPSHRRAEPALVAAVARRRRAHLHRKGAPARLRGRRRRTRPAHQRIRRRRACSLQHQHHPHLLQPAHTAARCLPARPAPRPDHIAQVPL</sequence>
<organism evidence="2 3">
    <name type="scientific">Verticillium longisporum</name>
    <name type="common">Verticillium dahliae var. longisporum</name>
    <dbReference type="NCBI Taxonomy" id="100787"/>
    <lineage>
        <taxon>Eukaryota</taxon>
        <taxon>Fungi</taxon>
        <taxon>Dikarya</taxon>
        <taxon>Ascomycota</taxon>
        <taxon>Pezizomycotina</taxon>
        <taxon>Sordariomycetes</taxon>
        <taxon>Hypocreomycetidae</taxon>
        <taxon>Glomerellales</taxon>
        <taxon>Plectosphaerellaceae</taxon>
        <taxon>Verticillium</taxon>
    </lineage>
</organism>
<evidence type="ECO:0000313" key="2">
    <source>
        <dbReference type="EMBL" id="CRK26652.1"/>
    </source>
</evidence>
<feature type="compositionally biased region" description="Basic residues" evidence="1">
    <location>
        <begin position="32"/>
        <end position="77"/>
    </location>
</feature>
<evidence type="ECO:0000313" key="3">
    <source>
        <dbReference type="Proteomes" id="UP000044602"/>
    </source>
</evidence>
<feature type="region of interest" description="Disordered" evidence="1">
    <location>
        <begin position="1"/>
        <end position="78"/>
    </location>
</feature>
<keyword evidence="3" id="KW-1185">Reference proteome</keyword>
<dbReference type="AlphaFoldDB" id="A0A0G4LX98"/>
<evidence type="ECO:0000256" key="1">
    <source>
        <dbReference type="SAM" id="MobiDB-lite"/>
    </source>
</evidence>
<dbReference type="Proteomes" id="UP000044602">
    <property type="component" value="Unassembled WGS sequence"/>
</dbReference>
<feature type="compositionally biased region" description="Basic residues" evidence="1">
    <location>
        <begin position="1"/>
        <end position="12"/>
    </location>
</feature>
<accession>A0A0G4LX98</accession>